<protein>
    <submittedName>
        <fullName evidence="1">Uncharacterized protein</fullName>
    </submittedName>
</protein>
<gene>
    <name evidence="1" type="ORF">MANT1106_LOCUS17372</name>
</gene>
<dbReference type="EMBL" id="HBFC01029120">
    <property type="protein sequence ID" value="CAD8716623.1"/>
    <property type="molecule type" value="Transcribed_RNA"/>
</dbReference>
<proteinExistence type="predicted"/>
<evidence type="ECO:0000313" key="1">
    <source>
        <dbReference type="EMBL" id="CAD8716623.1"/>
    </source>
</evidence>
<sequence length="317" mass="34393">MSDDDKKLYNEYNVNGAAAYEPQPKSYSVAMARTSQTKYVTVNNGKVTLSGKSTMGLLSRLQPTVKAGYPKMILGKPNAGKAAKNKPKRFWCDIGVQLENSQMTLTQFQVPRTVLVGLSGDQLMDAVSNAGENGRTIGTHYVRCGLNLAYMFPVLMPFLKIISNMDSVKVVDHYAFMTPGWGNRTREAMFSYSNVGKLHSTNKQTEMHAMLKGKSTMGIATVGLSLHFSVKIVKGREVCGPIDIDLSLKLYSFRHAKSGDWTSGDNAASCGIDLSAEQAAGFGMNESEDLDRVDVAGTSDTFMSAFASGTNDEDASL</sequence>
<dbReference type="AlphaFoldDB" id="A0A7S0XCW6"/>
<accession>A0A7S0XCW6</accession>
<reference evidence="1" key="1">
    <citation type="submission" date="2021-01" db="EMBL/GenBank/DDBJ databases">
        <authorList>
            <person name="Corre E."/>
            <person name="Pelletier E."/>
            <person name="Niang G."/>
            <person name="Scheremetjew M."/>
            <person name="Finn R."/>
            <person name="Kale V."/>
            <person name="Holt S."/>
            <person name="Cochrane G."/>
            <person name="Meng A."/>
            <person name="Brown T."/>
            <person name="Cohen L."/>
        </authorList>
    </citation>
    <scope>NUCLEOTIDE SEQUENCE</scope>
    <source>
        <strain evidence="1">SL-175</strain>
    </source>
</reference>
<organism evidence="1">
    <name type="scientific">Mantoniella antarctica</name>
    <dbReference type="NCBI Taxonomy" id="81844"/>
    <lineage>
        <taxon>Eukaryota</taxon>
        <taxon>Viridiplantae</taxon>
        <taxon>Chlorophyta</taxon>
        <taxon>Mamiellophyceae</taxon>
        <taxon>Mamiellales</taxon>
        <taxon>Mamiellaceae</taxon>
        <taxon>Mantoniella</taxon>
    </lineage>
</organism>
<name>A0A7S0XCW6_9CHLO</name>